<dbReference type="PANTHER" id="PTHR16083:SF60">
    <property type="entry name" value="(RAPE) HYPOTHETICAL PROTEIN"/>
    <property type="match status" value="1"/>
</dbReference>
<dbReference type="InterPro" id="IPR032675">
    <property type="entry name" value="LRR_dom_sf"/>
</dbReference>
<keyword evidence="3" id="KW-0611">Plant defense</keyword>
<dbReference type="Pfam" id="PF00560">
    <property type="entry name" value="LRR_1"/>
    <property type="match status" value="2"/>
</dbReference>
<dbReference type="SUPFAM" id="SSF52058">
    <property type="entry name" value="L domain-like"/>
    <property type="match status" value="2"/>
</dbReference>
<dbReference type="SMART" id="SM00369">
    <property type="entry name" value="LRR_TYP"/>
    <property type="match status" value="7"/>
</dbReference>
<evidence type="ECO:0000256" key="3">
    <source>
        <dbReference type="ARBA" id="ARBA00022821"/>
    </source>
</evidence>
<dbReference type="Pfam" id="PF23286">
    <property type="entry name" value="LRR_13"/>
    <property type="match status" value="1"/>
</dbReference>
<dbReference type="Proteomes" id="UP001457282">
    <property type="component" value="Unassembled WGS sequence"/>
</dbReference>
<keyword evidence="2" id="KW-0677">Repeat</keyword>
<keyword evidence="7" id="KW-1185">Reference proteome</keyword>
<keyword evidence="1" id="KW-0433">Leucine-rich repeat</keyword>
<dbReference type="Pfam" id="PF23598">
    <property type="entry name" value="LRR_14"/>
    <property type="match status" value="1"/>
</dbReference>
<dbReference type="PROSITE" id="PS51450">
    <property type="entry name" value="LRR"/>
    <property type="match status" value="3"/>
</dbReference>
<reference evidence="6 7" key="1">
    <citation type="journal article" date="2023" name="G3 (Bethesda)">
        <title>A chromosome-length genome assembly and annotation of blackberry (Rubus argutus, cv. 'Hillquist').</title>
        <authorList>
            <person name="Bruna T."/>
            <person name="Aryal R."/>
            <person name="Dudchenko O."/>
            <person name="Sargent D.J."/>
            <person name="Mead D."/>
            <person name="Buti M."/>
            <person name="Cavallini A."/>
            <person name="Hytonen T."/>
            <person name="Andres J."/>
            <person name="Pham M."/>
            <person name="Weisz D."/>
            <person name="Mascagni F."/>
            <person name="Usai G."/>
            <person name="Natali L."/>
            <person name="Bassil N."/>
            <person name="Fernandez G.E."/>
            <person name="Lomsadze A."/>
            <person name="Armour M."/>
            <person name="Olukolu B."/>
            <person name="Poorten T."/>
            <person name="Britton C."/>
            <person name="Davik J."/>
            <person name="Ashrafi H."/>
            <person name="Aiden E.L."/>
            <person name="Borodovsky M."/>
            <person name="Worthington M."/>
        </authorList>
    </citation>
    <scope>NUCLEOTIDE SEQUENCE [LARGE SCALE GENOMIC DNA]</scope>
    <source>
        <strain evidence="6">PI 553951</strain>
    </source>
</reference>
<organism evidence="6 7">
    <name type="scientific">Rubus argutus</name>
    <name type="common">Southern blackberry</name>
    <dbReference type="NCBI Taxonomy" id="59490"/>
    <lineage>
        <taxon>Eukaryota</taxon>
        <taxon>Viridiplantae</taxon>
        <taxon>Streptophyta</taxon>
        <taxon>Embryophyta</taxon>
        <taxon>Tracheophyta</taxon>
        <taxon>Spermatophyta</taxon>
        <taxon>Magnoliopsida</taxon>
        <taxon>eudicotyledons</taxon>
        <taxon>Gunneridae</taxon>
        <taxon>Pentapetalae</taxon>
        <taxon>rosids</taxon>
        <taxon>fabids</taxon>
        <taxon>Rosales</taxon>
        <taxon>Rosaceae</taxon>
        <taxon>Rosoideae</taxon>
        <taxon>Rosoideae incertae sedis</taxon>
        <taxon>Rubus</taxon>
    </lineage>
</organism>
<dbReference type="InterPro" id="IPR003591">
    <property type="entry name" value="Leu-rich_rpt_typical-subtyp"/>
</dbReference>
<evidence type="ECO:0000313" key="6">
    <source>
        <dbReference type="EMBL" id="KAK9949024.1"/>
    </source>
</evidence>
<evidence type="ECO:0000259" key="5">
    <source>
        <dbReference type="Pfam" id="PF23598"/>
    </source>
</evidence>
<evidence type="ECO:0000259" key="4">
    <source>
        <dbReference type="Pfam" id="PF23286"/>
    </source>
</evidence>
<dbReference type="EMBL" id="JBEDUW010000001">
    <property type="protein sequence ID" value="KAK9949024.1"/>
    <property type="molecule type" value="Genomic_DNA"/>
</dbReference>
<accession>A0AAW1YK45</accession>
<comment type="caution">
    <text evidence="6">The sequence shown here is derived from an EMBL/GenBank/DDBJ whole genome shotgun (WGS) entry which is preliminary data.</text>
</comment>
<dbReference type="Gene3D" id="3.80.10.10">
    <property type="entry name" value="Ribonuclease Inhibitor"/>
    <property type="match status" value="4"/>
</dbReference>
<dbReference type="AlphaFoldDB" id="A0AAW1YK45"/>
<evidence type="ECO:0000313" key="7">
    <source>
        <dbReference type="Proteomes" id="UP001457282"/>
    </source>
</evidence>
<dbReference type="InterPro" id="IPR055414">
    <property type="entry name" value="LRR_R13L4/SHOC2-like"/>
</dbReference>
<feature type="domain" description="Disease resistance R13L4/SHOC-2-like LRR" evidence="5">
    <location>
        <begin position="139"/>
        <end position="239"/>
    </location>
</feature>
<gene>
    <name evidence="6" type="ORF">M0R45_004572</name>
</gene>
<name>A0AAW1YK45_RUBAR</name>
<evidence type="ECO:0000256" key="2">
    <source>
        <dbReference type="ARBA" id="ARBA00022737"/>
    </source>
</evidence>
<dbReference type="PANTHER" id="PTHR16083">
    <property type="entry name" value="LEUCINE RICH REPEAT CONTAINING PROTEIN"/>
    <property type="match status" value="1"/>
</dbReference>
<feature type="domain" description="Disease resistance protein RPS4B/Roq1-like leucine-rich repeats" evidence="4">
    <location>
        <begin position="424"/>
        <end position="607"/>
    </location>
</feature>
<proteinExistence type="predicted"/>
<protein>
    <submittedName>
        <fullName evidence="6">Uncharacterized protein</fullName>
    </submittedName>
</protein>
<sequence>MPNSRIKLLWNEKLSLKMLILMDLSDCQYLTKTLDFSKVPKLERLILKGCKELSEVHPTIGNLQHLVLLNLKSCESLESLPQSISLRSLRTCILSGCSKLRHFPEIVGNMDTLSELFLDGTAIRELPVSIQHLRGLILLNLSGCKNLLNLPSVLCSSLTSLKFLYLSLCSSMEKLPENIGCLKHLEELDSCDTAIRKVPESISGLKNLKLLCFHGCSRCTGLELPNLFSGLRSLTTLNLGGCNLAEGAIPDDIGDLFSLQSLDLSENNFVTIPESISDLSELTEISLFRCSKLQSLPKEVPLSLKNVNVRYCPRLTNSLYGWSRWASQKGLSTINCRKPEEHLSMLPALHKFSLEKLQELDLSNCQYLTKIPDLNEVRYLKKLILEGCEKLSEVHPTIGDLQYLVLLNLKGCADLESLPHSISLKRLEVLILSGCSKLKVFPEIEGGMQNLAQLHLDGTALRDLPISMQKLEGLALLNLRGCRSLMAIPNLLSLISLNMSGCLLDVTVLQLPNCLSDLRSLRSLNLRRCGLTEVDLDLLCCLSSLHLLDLSENNFVSIPESISQLSELTELRLFRCSKLQSLPRNLPFNLKHVDARECSMLKNNADTLTILASAKGFCFINCGQADQDKDHPSNVPVPKDGLEVLFHKYIEDRVYGEKPFELRFPHSRSSPHFWSRWTSGPSVTIPLSDSCNSWIGFALFVVFEILQKDDFDESWELEETICDFHTHVGDRCIIIQLFISISLHFCC</sequence>
<dbReference type="InterPro" id="IPR058546">
    <property type="entry name" value="RPS4B/Roq1-like_LRR"/>
</dbReference>
<dbReference type="InterPro" id="IPR001611">
    <property type="entry name" value="Leu-rich_rpt"/>
</dbReference>
<evidence type="ECO:0000256" key="1">
    <source>
        <dbReference type="ARBA" id="ARBA00022614"/>
    </source>
</evidence>